<dbReference type="FunFam" id="1.20.140.40:FF:000008">
    <property type="entry name" value="Invertase/pectin methylesterase inhibitor family protein"/>
    <property type="match status" value="1"/>
</dbReference>
<feature type="domain" description="Pectinesterase inhibitor" evidence="5">
    <location>
        <begin position="28"/>
        <end position="174"/>
    </location>
</feature>
<organism evidence="6 7">
    <name type="scientific">Momordica charantia</name>
    <name type="common">Bitter gourd</name>
    <name type="synonym">Balsam pear</name>
    <dbReference type="NCBI Taxonomy" id="3673"/>
    <lineage>
        <taxon>Eukaryota</taxon>
        <taxon>Viridiplantae</taxon>
        <taxon>Streptophyta</taxon>
        <taxon>Embryophyta</taxon>
        <taxon>Tracheophyta</taxon>
        <taxon>Spermatophyta</taxon>
        <taxon>Magnoliopsida</taxon>
        <taxon>eudicotyledons</taxon>
        <taxon>Gunneridae</taxon>
        <taxon>Pentapetalae</taxon>
        <taxon>rosids</taxon>
        <taxon>fabids</taxon>
        <taxon>Cucurbitales</taxon>
        <taxon>Cucurbitaceae</taxon>
        <taxon>Momordiceae</taxon>
        <taxon>Momordica</taxon>
    </lineage>
</organism>
<dbReference type="InterPro" id="IPR006501">
    <property type="entry name" value="Pectinesterase_inhib_dom"/>
</dbReference>
<evidence type="ECO:0000313" key="7">
    <source>
        <dbReference type="RefSeq" id="XP_022147965.1"/>
    </source>
</evidence>
<dbReference type="Proteomes" id="UP000504603">
    <property type="component" value="Unplaced"/>
</dbReference>
<dbReference type="PANTHER" id="PTHR36710">
    <property type="entry name" value="PECTINESTERASE INHIBITOR-LIKE"/>
    <property type="match status" value="1"/>
</dbReference>
<sequence length="178" mass="20080">MSKPLILHLLLLTLACQLTSQYHNFVKADEQLIQEECHNANVPEVCIQCLKSNPHSENADKVGIAEIIVGCLIEHANNLQANMTTLASSAKDNRFKTMLEKCEEALSSTDGLLIQTMVELKNGEYDEAELSATEALRYEVSCDHIFGRRQAYLPTHVVYEMKIYKELSEAANRIIERL</sequence>
<dbReference type="RefSeq" id="XP_022147965.1">
    <property type="nucleotide sequence ID" value="XM_022292273.1"/>
</dbReference>
<evidence type="ECO:0000259" key="5">
    <source>
        <dbReference type="SMART" id="SM00856"/>
    </source>
</evidence>
<dbReference type="AlphaFoldDB" id="A0A6J1D1L8"/>
<feature type="signal peptide" evidence="4">
    <location>
        <begin position="1"/>
        <end position="21"/>
    </location>
</feature>
<evidence type="ECO:0000256" key="4">
    <source>
        <dbReference type="SAM" id="SignalP"/>
    </source>
</evidence>
<dbReference type="GO" id="GO:0046910">
    <property type="term" value="F:pectinesterase inhibitor activity"/>
    <property type="evidence" value="ECO:0007669"/>
    <property type="project" value="InterPro"/>
</dbReference>
<keyword evidence="6" id="KW-1185">Reference proteome</keyword>
<dbReference type="InterPro" id="IPR052421">
    <property type="entry name" value="PCW_Enzyme_Inhibitor"/>
</dbReference>
<comment type="similarity">
    <text evidence="3">Belongs to the PMEI family.</text>
</comment>
<keyword evidence="2" id="KW-1015">Disulfide bond</keyword>
<proteinExistence type="inferred from homology"/>
<dbReference type="NCBIfam" id="TIGR01614">
    <property type="entry name" value="PME_inhib"/>
    <property type="match status" value="1"/>
</dbReference>
<dbReference type="SUPFAM" id="SSF101148">
    <property type="entry name" value="Plant invertase/pectin methylesterase inhibitor"/>
    <property type="match status" value="1"/>
</dbReference>
<dbReference type="InterPro" id="IPR034086">
    <property type="entry name" value="PMEI_plant"/>
</dbReference>
<dbReference type="Gene3D" id="1.20.140.40">
    <property type="entry name" value="Invertase/pectin methylesterase inhibitor family protein"/>
    <property type="match status" value="1"/>
</dbReference>
<reference evidence="7" key="1">
    <citation type="submission" date="2025-08" db="UniProtKB">
        <authorList>
            <consortium name="RefSeq"/>
        </authorList>
    </citation>
    <scope>IDENTIFICATION</scope>
    <source>
        <strain evidence="7">OHB3-1</strain>
    </source>
</reference>
<evidence type="ECO:0000256" key="3">
    <source>
        <dbReference type="ARBA" id="ARBA00038471"/>
    </source>
</evidence>
<gene>
    <name evidence="7" type="primary">LOC111016764</name>
</gene>
<dbReference type="GeneID" id="111016764"/>
<dbReference type="Pfam" id="PF04043">
    <property type="entry name" value="PMEI"/>
    <property type="match status" value="1"/>
</dbReference>
<evidence type="ECO:0000256" key="2">
    <source>
        <dbReference type="ARBA" id="ARBA00023157"/>
    </source>
</evidence>
<dbReference type="KEGG" id="mcha:111016764"/>
<accession>A0A6J1D1L8</accession>
<dbReference type="InterPro" id="IPR035513">
    <property type="entry name" value="Invertase/methylesterase_inhib"/>
</dbReference>
<feature type="chain" id="PRO_5027063166" evidence="4">
    <location>
        <begin position="22"/>
        <end position="178"/>
    </location>
</feature>
<protein>
    <submittedName>
        <fullName evidence="7">Uncharacterized protein LOC111016764</fullName>
    </submittedName>
</protein>
<dbReference type="PANTHER" id="PTHR36710:SF18">
    <property type="entry name" value="PECTINESTERASE INHIBITOR 5-RELATED"/>
    <property type="match status" value="1"/>
</dbReference>
<dbReference type="SMART" id="SM00856">
    <property type="entry name" value="PMEI"/>
    <property type="match status" value="1"/>
</dbReference>
<name>A0A6J1D1L8_MOMCH</name>
<evidence type="ECO:0000256" key="1">
    <source>
        <dbReference type="ARBA" id="ARBA00022729"/>
    </source>
</evidence>
<dbReference type="OrthoDB" id="1866975at2759"/>
<dbReference type="CDD" id="cd15797">
    <property type="entry name" value="PMEI"/>
    <property type="match status" value="1"/>
</dbReference>
<dbReference type="PROSITE" id="PS51257">
    <property type="entry name" value="PROKAR_LIPOPROTEIN"/>
    <property type="match status" value="1"/>
</dbReference>
<evidence type="ECO:0000313" key="6">
    <source>
        <dbReference type="Proteomes" id="UP000504603"/>
    </source>
</evidence>
<keyword evidence="1 4" id="KW-0732">Signal</keyword>